<keyword evidence="2" id="KW-0812">Transmembrane</keyword>
<gene>
    <name evidence="4" type="ORF">ARHIZOSPH14_28030</name>
</gene>
<organism evidence="4 5">
    <name type="scientific">Agromyces rhizosphaerae</name>
    <dbReference type="NCBI Taxonomy" id="88374"/>
    <lineage>
        <taxon>Bacteria</taxon>
        <taxon>Bacillati</taxon>
        <taxon>Actinomycetota</taxon>
        <taxon>Actinomycetes</taxon>
        <taxon>Micrococcales</taxon>
        <taxon>Microbacteriaceae</taxon>
        <taxon>Agromyces</taxon>
    </lineage>
</organism>
<evidence type="ECO:0000313" key="5">
    <source>
        <dbReference type="Proteomes" id="UP001144396"/>
    </source>
</evidence>
<evidence type="ECO:0000313" key="4">
    <source>
        <dbReference type="EMBL" id="GLI28561.1"/>
    </source>
</evidence>
<sequence length="85" mass="8791">MSIGLGIVLFAIGAILAFALNVAVDWINLGMVGIILMVAGAVVVIIGIIMLARRRTASSTSSTTVDENGNKVTRTEHTAPGPDEV</sequence>
<protein>
    <recommendedName>
        <fullName evidence="3">DUF6458 domain-containing protein</fullName>
    </recommendedName>
</protein>
<dbReference type="Proteomes" id="UP001144396">
    <property type="component" value="Unassembled WGS sequence"/>
</dbReference>
<dbReference type="InterPro" id="IPR045597">
    <property type="entry name" value="DUF6458"/>
</dbReference>
<feature type="compositionally biased region" description="Low complexity" evidence="1">
    <location>
        <begin position="55"/>
        <end position="64"/>
    </location>
</feature>
<keyword evidence="2" id="KW-0472">Membrane</keyword>
<evidence type="ECO:0000256" key="2">
    <source>
        <dbReference type="SAM" id="Phobius"/>
    </source>
</evidence>
<dbReference type="EMBL" id="BSDP01000001">
    <property type="protein sequence ID" value="GLI28561.1"/>
    <property type="molecule type" value="Genomic_DNA"/>
</dbReference>
<dbReference type="RefSeq" id="WP_281886042.1">
    <property type="nucleotide sequence ID" value="NZ_BSDP01000001.1"/>
</dbReference>
<reference evidence="4" key="1">
    <citation type="submission" date="2022-12" db="EMBL/GenBank/DDBJ databases">
        <title>Reference genome sequencing for broad-spectrum identification of bacterial and archaeal isolates by mass spectrometry.</title>
        <authorList>
            <person name="Sekiguchi Y."/>
            <person name="Tourlousse D.M."/>
        </authorList>
    </citation>
    <scope>NUCLEOTIDE SEQUENCE</scope>
    <source>
        <strain evidence="4">14</strain>
    </source>
</reference>
<dbReference type="Pfam" id="PF20059">
    <property type="entry name" value="DUF6458"/>
    <property type="match status" value="1"/>
</dbReference>
<feature type="domain" description="DUF6458" evidence="3">
    <location>
        <begin position="1"/>
        <end position="71"/>
    </location>
</feature>
<evidence type="ECO:0000256" key="1">
    <source>
        <dbReference type="SAM" id="MobiDB-lite"/>
    </source>
</evidence>
<evidence type="ECO:0000259" key="3">
    <source>
        <dbReference type="Pfam" id="PF20059"/>
    </source>
</evidence>
<feature type="transmembrane region" description="Helical" evidence="2">
    <location>
        <begin position="29"/>
        <end position="52"/>
    </location>
</feature>
<dbReference type="AlphaFoldDB" id="A0A9W6FQH0"/>
<name>A0A9W6FQH0_9MICO</name>
<feature type="region of interest" description="Disordered" evidence="1">
    <location>
        <begin position="55"/>
        <end position="85"/>
    </location>
</feature>
<keyword evidence="5" id="KW-1185">Reference proteome</keyword>
<proteinExistence type="predicted"/>
<comment type="caution">
    <text evidence="4">The sequence shown here is derived from an EMBL/GenBank/DDBJ whole genome shotgun (WGS) entry which is preliminary data.</text>
</comment>
<keyword evidence="2" id="KW-1133">Transmembrane helix</keyword>
<accession>A0A9W6FQH0</accession>